<gene>
    <name evidence="1" type="ORF">GCM10023191_077720</name>
</gene>
<dbReference type="Gene3D" id="1.10.357.10">
    <property type="entry name" value="Tetracycline Repressor, domain 2"/>
    <property type="match status" value="1"/>
</dbReference>
<reference evidence="2" key="1">
    <citation type="journal article" date="2019" name="Int. J. Syst. Evol. Microbiol.">
        <title>The Global Catalogue of Microorganisms (GCM) 10K type strain sequencing project: providing services to taxonomists for standard genome sequencing and annotation.</title>
        <authorList>
            <consortium name="The Broad Institute Genomics Platform"/>
            <consortium name="The Broad Institute Genome Sequencing Center for Infectious Disease"/>
            <person name="Wu L."/>
            <person name="Ma J."/>
        </authorList>
    </citation>
    <scope>NUCLEOTIDE SEQUENCE [LARGE SCALE GENOMIC DNA]</scope>
    <source>
        <strain evidence="2">JCM 17933</strain>
    </source>
</reference>
<accession>A0ABP8QX28</accession>
<keyword evidence="2" id="KW-1185">Reference proteome</keyword>
<dbReference type="Proteomes" id="UP001500503">
    <property type="component" value="Unassembled WGS sequence"/>
</dbReference>
<proteinExistence type="predicted"/>
<evidence type="ECO:0000313" key="2">
    <source>
        <dbReference type="Proteomes" id="UP001500503"/>
    </source>
</evidence>
<comment type="caution">
    <text evidence="1">The sequence shown here is derived from an EMBL/GenBank/DDBJ whole genome shotgun (WGS) entry which is preliminary data.</text>
</comment>
<sequence length="99" mass="10550">MEARLVQNSHALTGRALEIAELRERALGDAIAAETGADDVQQRIVAAQLASVDRVLWWEGLSRSAAGRPLDEIRRALAAAAGRAFDLLEPSLGGYGVRA</sequence>
<dbReference type="RefSeq" id="WP_345472561.1">
    <property type="nucleotide sequence ID" value="NZ_BAABHF010000046.1"/>
</dbReference>
<evidence type="ECO:0008006" key="3">
    <source>
        <dbReference type="Google" id="ProtNLM"/>
    </source>
</evidence>
<organism evidence="1 2">
    <name type="scientific">Actinoallomurus oryzae</name>
    <dbReference type="NCBI Taxonomy" id="502180"/>
    <lineage>
        <taxon>Bacteria</taxon>
        <taxon>Bacillati</taxon>
        <taxon>Actinomycetota</taxon>
        <taxon>Actinomycetes</taxon>
        <taxon>Streptosporangiales</taxon>
        <taxon>Thermomonosporaceae</taxon>
        <taxon>Actinoallomurus</taxon>
    </lineage>
</organism>
<protein>
    <recommendedName>
        <fullName evidence="3">MftR C-terminal domain-containing protein</fullName>
    </recommendedName>
</protein>
<evidence type="ECO:0000313" key="1">
    <source>
        <dbReference type="EMBL" id="GAA4512273.1"/>
    </source>
</evidence>
<dbReference type="EMBL" id="BAABHF010000046">
    <property type="protein sequence ID" value="GAA4512273.1"/>
    <property type="molecule type" value="Genomic_DNA"/>
</dbReference>
<name>A0ABP8QX28_9ACTN</name>